<sequence>MTLTLSTRRDAFKDASHTTELAGYPLPDKDWYRHRNNNGEYAAVTFTKEKSIQGFNLTCSKYYILRDALVPLLHKDDIYKKRFNDANVKHDDLWPIFVTICEHDLVQHPTHIGWKHDMLFRWFKTTAETFPFLPADHWKWGRSDLSPKKGSPYMLYKLVSIRFEDEGGKVAIVRLVDLADDAVRPVMGNRIDMNPSDSSFDRLVKILLDNESINYQKGSKIKFLHLLRGNVYVAIETDKQLSYAIKQLRIRGTSKIEMRVVGVDVEDE</sequence>
<accession>A0A9P4GDB2</accession>
<proteinExistence type="predicted"/>
<evidence type="ECO:0000313" key="2">
    <source>
        <dbReference type="Proteomes" id="UP000800039"/>
    </source>
</evidence>
<comment type="caution">
    <text evidence="1">The sequence shown here is derived from an EMBL/GenBank/DDBJ whole genome shotgun (WGS) entry which is preliminary data.</text>
</comment>
<dbReference type="Proteomes" id="UP000800039">
    <property type="component" value="Unassembled WGS sequence"/>
</dbReference>
<dbReference type="GeneID" id="63852367"/>
<dbReference type="RefSeq" id="XP_040786386.1">
    <property type="nucleotide sequence ID" value="XM_040935116.1"/>
</dbReference>
<evidence type="ECO:0000313" key="1">
    <source>
        <dbReference type="EMBL" id="KAF1843823.1"/>
    </source>
</evidence>
<gene>
    <name evidence="1" type="ORF">K460DRAFT_378880</name>
</gene>
<dbReference type="OrthoDB" id="3793428at2759"/>
<organism evidence="1 2">
    <name type="scientific">Cucurbitaria berberidis CBS 394.84</name>
    <dbReference type="NCBI Taxonomy" id="1168544"/>
    <lineage>
        <taxon>Eukaryota</taxon>
        <taxon>Fungi</taxon>
        <taxon>Dikarya</taxon>
        <taxon>Ascomycota</taxon>
        <taxon>Pezizomycotina</taxon>
        <taxon>Dothideomycetes</taxon>
        <taxon>Pleosporomycetidae</taxon>
        <taxon>Pleosporales</taxon>
        <taxon>Pleosporineae</taxon>
        <taxon>Cucurbitariaceae</taxon>
        <taxon>Cucurbitaria</taxon>
    </lineage>
</organism>
<protein>
    <submittedName>
        <fullName evidence="1">Uncharacterized protein</fullName>
    </submittedName>
</protein>
<reference evidence="1" key="1">
    <citation type="submission" date="2020-01" db="EMBL/GenBank/DDBJ databases">
        <authorList>
            <consortium name="DOE Joint Genome Institute"/>
            <person name="Haridas S."/>
            <person name="Albert R."/>
            <person name="Binder M."/>
            <person name="Bloem J."/>
            <person name="Labutti K."/>
            <person name="Salamov A."/>
            <person name="Andreopoulos B."/>
            <person name="Baker S.E."/>
            <person name="Barry K."/>
            <person name="Bills G."/>
            <person name="Bluhm B.H."/>
            <person name="Cannon C."/>
            <person name="Castanera R."/>
            <person name="Culley D.E."/>
            <person name="Daum C."/>
            <person name="Ezra D."/>
            <person name="Gonzalez J.B."/>
            <person name="Henrissat B."/>
            <person name="Kuo A."/>
            <person name="Liang C."/>
            <person name="Lipzen A."/>
            <person name="Lutzoni F."/>
            <person name="Magnuson J."/>
            <person name="Mondo S."/>
            <person name="Nolan M."/>
            <person name="Ohm R."/>
            <person name="Pangilinan J."/>
            <person name="Park H.-J."/>
            <person name="Ramirez L."/>
            <person name="Alfaro M."/>
            <person name="Sun H."/>
            <person name="Tritt A."/>
            <person name="Yoshinaga Y."/>
            <person name="Zwiers L.-H."/>
            <person name="Turgeon B.G."/>
            <person name="Goodwin S.B."/>
            <person name="Spatafora J.W."/>
            <person name="Crous P.W."/>
            <person name="Grigoriev I.V."/>
        </authorList>
    </citation>
    <scope>NUCLEOTIDE SEQUENCE</scope>
    <source>
        <strain evidence="1">CBS 394.84</strain>
    </source>
</reference>
<dbReference type="EMBL" id="ML976617">
    <property type="protein sequence ID" value="KAF1843823.1"/>
    <property type="molecule type" value="Genomic_DNA"/>
</dbReference>
<keyword evidence="2" id="KW-1185">Reference proteome</keyword>
<dbReference type="AlphaFoldDB" id="A0A9P4GDB2"/>
<name>A0A9P4GDB2_9PLEO</name>